<dbReference type="PROSITE" id="PS50801">
    <property type="entry name" value="STAS"/>
    <property type="match status" value="1"/>
</dbReference>
<evidence type="ECO:0000313" key="5">
    <source>
        <dbReference type="EMBL" id="MFC7304705.1"/>
    </source>
</evidence>
<evidence type="ECO:0000256" key="3">
    <source>
        <dbReference type="SAM" id="MobiDB-lite"/>
    </source>
</evidence>
<dbReference type="InterPro" id="IPR036513">
    <property type="entry name" value="STAS_dom_sf"/>
</dbReference>
<reference evidence="6" key="1">
    <citation type="journal article" date="2019" name="Int. J. Syst. Evol. Microbiol.">
        <title>The Global Catalogue of Microorganisms (GCM) 10K type strain sequencing project: providing services to taxonomists for standard genome sequencing and annotation.</title>
        <authorList>
            <consortium name="The Broad Institute Genomics Platform"/>
            <consortium name="The Broad Institute Genome Sequencing Center for Infectious Disease"/>
            <person name="Wu L."/>
            <person name="Ma J."/>
        </authorList>
    </citation>
    <scope>NUCLEOTIDE SEQUENCE [LARGE SCALE GENOMIC DNA]</scope>
    <source>
        <strain evidence="6">SYNS20</strain>
    </source>
</reference>
<keyword evidence="6" id="KW-1185">Reference proteome</keyword>
<evidence type="ECO:0000313" key="6">
    <source>
        <dbReference type="Proteomes" id="UP001596523"/>
    </source>
</evidence>
<dbReference type="Proteomes" id="UP001596523">
    <property type="component" value="Unassembled WGS sequence"/>
</dbReference>
<feature type="domain" description="STAS" evidence="4">
    <location>
        <begin position="9"/>
        <end position="118"/>
    </location>
</feature>
<dbReference type="InterPro" id="IPR002645">
    <property type="entry name" value="STAS_dom"/>
</dbReference>
<dbReference type="PANTHER" id="PTHR33495">
    <property type="entry name" value="ANTI-SIGMA FACTOR ANTAGONIST TM_1081-RELATED-RELATED"/>
    <property type="match status" value="1"/>
</dbReference>
<dbReference type="PANTHER" id="PTHR33495:SF2">
    <property type="entry name" value="ANTI-SIGMA FACTOR ANTAGONIST TM_1081-RELATED"/>
    <property type="match status" value="1"/>
</dbReference>
<protein>
    <recommendedName>
        <fullName evidence="2">Anti-sigma factor antagonist</fullName>
    </recommendedName>
</protein>
<name>A0ABW2JH20_9ACTN</name>
<gene>
    <name evidence="5" type="ORF">ACFQVC_10805</name>
</gene>
<accession>A0ABW2JH20</accession>
<feature type="region of interest" description="Disordered" evidence="3">
    <location>
        <begin position="122"/>
        <end position="141"/>
    </location>
</feature>
<dbReference type="Gene3D" id="3.30.750.24">
    <property type="entry name" value="STAS domain"/>
    <property type="match status" value="1"/>
</dbReference>
<dbReference type="NCBIfam" id="TIGR00377">
    <property type="entry name" value="ant_ant_sig"/>
    <property type="match status" value="1"/>
</dbReference>
<comment type="similarity">
    <text evidence="1 2">Belongs to the anti-sigma-factor antagonist family.</text>
</comment>
<proteinExistence type="inferred from homology"/>
<dbReference type="InterPro" id="IPR003658">
    <property type="entry name" value="Anti-sigma_ant"/>
</dbReference>
<dbReference type="RefSeq" id="WP_381829398.1">
    <property type="nucleotide sequence ID" value="NZ_JBHTCF010000003.1"/>
</dbReference>
<dbReference type="CDD" id="cd07043">
    <property type="entry name" value="STAS_anti-anti-sigma_factors"/>
    <property type="match status" value="1"/>
</dbReference>
<evidence type="ECO:0000256" key="1">
    <source>
        <dbReference type="ARBA" id="ARBA00009013"/>
    </source>
</evidence>
<dbReference type="EMBL" id="JBHTCF010000003">
    <property type="protein sequence ID" value="MFC7304705.1"/>
    <property type="molecule type" value="Genomic_DNA"/>
</dbReference>
<sequence length="141" mass="15172">MSAQARRATVAELSSSDGCVVLRVSGELDHTAEQTFLRALGAFVENGHRHLILDVTALTFCDSRGLGCLLAVRWLLRRRERLVLLAGAGRRVTELLALTGSSDLLPVHKTVGQALAVLPAEHRPPWPPVPDRPTAPVDGAN</sequence>
<comment type="caution">
    <text evidence="5">The sequence shown here is derived from an EMBL/GenBank/DDBJ whole genome shotgun (WGS) entry which is preliminary data.</text>
</comment>
<organism evidence="5 6">
    <name type="scientific">Streptomyces monticola</name>
    <dbReference type="NCBI Taxonomy" id="2666263"/>
    <lineage>
        <taxon>Bacteria</taxon>
        <taxon>Bacillati</taxon>
        <taxon>Actinomycetota</taxon>
        <taxon>Actinomycetes</taxon>
        <taxon>Kitasatosporales</taxon>
        <taxon>Streptomycetaceae</taxon>
        <taxon>Streptomyces</taxon>
    </lineage>
</organism>
<evidence type="ECO:0000256" key="2">
    <source>
        <dbReference type="RuleBase" id="RU003749"/>
    </source>
</evidence>
<evidence type="ECO:0000259" key="4">
    <source>
        <dbReference type="PROSITE" id="PS50801"/>
    </source>
</evidence>
<dbReference type="SUPFAM" id="SSF52091">
    <property type="entry name" value="SpoIIaa-like"/>
    <property type="match status" value="1"/>
</dbReference>
<dbReference type="Pfam" id="PF01740">
    <property type="entry name" value="STAS"/>
    <property type="match status" value="1"/>
</dbReference>